<dbReference type="GO" id="GO:0016717">
    <property type="term" value="F:oxidoreductase activity, acting on paired donors, with oxidation of a pair of donors resulting in the reduction of molecular oxygen to two molecules of water"/>
    <property type="evidence" value="ECO:0007669"/>
    <property type="project" value="InterPro"/>
</dbReference>
<evidence type="ECO:0000256" key="4">
    <source>
        <dbReference type="ARBA" id="ARBA00022832"/>
    </source>
</evidence>
<evidence type="ECO:0000256" key="10">
    <source>
        <dbReference type="SAM" id="Phobius"/>
    </source>
</evidence>
<dbReference type="InterPro" id="IPR005804">
    <property type="entry name" value="FA_desaturase_dom"/>
</dbReference>
<sequence length="401" mass="46329">MFDPILSLISSGLVDLPWWGLVLAVLGLTHITIVSVTVFLHRHQAHRALDLHPAVSHFFRFWLWLTTAMVTAEWVAIHRKHHAKCETADDPHSPNTRGIGTVLWRGAELYRTEAENPETLARFSQGTPDDFLERHLYRRRPVLGVSLMLLIDLALFGVIGLTVWAVQMLWIPFWAAGVINGLGHWWGYRNFESADLSTNIVPLGLIIGGEELHNNHHAFPGSARLSSRWWEFDIGWFYIRLLETLGLARVNRTAPIPCLDPAKQVPDVDTVRALVRNRLYVMSDYARQVILPVLREEWRCTDRSCRRLLRRARKTLVRNETLLDARSESLLQRVLAERQRLRVVYDFKRRLTDLWAQRPTSHEQMLVALQDWCAQAEATGIQALQQFARRLRCYSLPQQPV</sequence>
<evidence type="ECO:0000256" key="8">
    <source>
        <dbReference type="ARBA" id="ARBA00023098"/>
    </source>
</evidence>
<protein>
    <submittedName>
        <fullName evidence="13">Acyl-CoA desaturase</fullName>
    </submittedName>
</protein>
<evidence type="ECO:0000256" key="6">
    <source>
        <dbReference type="ARBA" id="ARBA00023002"/>
    </source>
</evidence>
<keyword evidence="4" id="KW-0276">Fatty acid metabolism</keyword>
<dbReference type="InterPro" id="IPR015876">
    <property type="entry name" value="Acyl-CoA_DS"/>
</dbReference>
<dbReference type="Pfam" id="PF00487">
    <property type="entry name" value="FA_desaturase"/>
    <property type="match status" value="1"/>
</dbReference>
<dbReference type="GO" id="GO:0006631">
    <property type="term" value="P:fatty acid metabolic process"/>
    <property type="evidence" value="ECO:0007669"/>
    <property type="project" value="UniProtKB-KW"/>
</dbReference>
<keyword evidence="8" id="KW-0443">Lipid metabolism</keyword>
<feature type="transmembrane region" description="Helical" evidence="10">
    <location>
        <begin position="16"/>
        <end position="40"/>
    </location>
</feature>
<dbReference type="InterPro" id="IPR002560">
    <property type="entry name" value="Transposase_DDE"/>
</dbReference>
<dbReference type="PANTHER" id="PTHR11351">
    <property type="entry name" value="ACYL-COA DESATURASE"/>
    <property type="match status" value="1"/>
</dbReference>
<dbReference type="EMBL" id="QZMU01000001">
    <property type="protein sequence ID" value="RRQ22167.1"/>
    <property type="molecule type" value="Genomic_DNA"/>
</dbReference>
<gene>
    <name evidence="13" type="ORF">D6C00_09520</name>
</gene>
<proteinExistence type="inferred from homology"/>
<evidence type="ECO:0000313" key="13">
    <source>
        <dbReference type="EMBL" id="RRQ22167.1"/>
    </source>
</evidence>
<keyword evidence="7" id="KW-0408">Iron</keyword>
<comment type="similarity">
    <text evidence="2">Belongs to the fatty acid desaturase type 2 family.</text>
</comment>
<feature type="domain" description="Transposase IS204/IS1001/IS1096/IS1165 DDE" evidence="12">
    <location>
        <begin position="285"/>
        <end position="392"/>
    </location>
</feature>
<dbReference type="GO" id="GO:0016020">
    <property type="term" value="C:membrane"/>
    <property type="evidence" value="ECO:0007669"/>
    <property type="project" value="UniProtKB-SubCell"/>
</dbReference>
<reference evidence="13 14" key="1">
    <citation type="journal article" date="2010" name="Int. J. Syst. Evol. Microbiol.">
        <title>Thiohalobacter thiocyanaticus gen. nov., sp. nov., a moderately halophilic, sulfur-oxidizing gammaproteobacterium from hypersaline lakes, that utilizes thiocyanate.</title>
        <authorList>
            <person name="Sorokin D.Y."/>
            <person name="Kovaleva O.L."/>
            <person name="Tourova T.P."/>
            <person name="Muyzer G."/>
        </authorList>
    </citation>
    <scope>NUCLEOTIDE SEQUENCE [LARGE SCALE GENOMIC DNA]</scope>
    <source>
        <strain evidence="13 14">Hrh1</strain>
    </source>
</reference>
<evidence type="ECO:0000256" key="2">
    <source>
        <dbReference type="ARBA" id="ARBA00008749"/>
    </source>
</evidence>
<evidence type="ECO:0000256" key="5">
    <source>
        <dbReference type="ARBA" id="ARBA00022989"/>
    </source>
</evidence>
<evidence type="ECO:0000313" key="14">
    <source>
        <dbReference type="Proteomes" id="UP000287798"/>
    </source>
</evidence>
<comment type="caution">
    <text evidence="13">The sequence shown here is derived from an EMBL/GenBank/DDBJ whole genome shotgun (WGS) entry which is preliminary data.</text>
</comment>
<evidence type="ECO:0000256" key="9">
    <source>
        <dbReference type="ARBA" id="ARBA00023136"/>
    </source>
</evidence>
<dbReference type="PANTHER" id="PTHR11351:SF33">
    <property type="entry name" value="DELTA-9 FATTY ACID DESATURASE, DESA"/>
    <property type="match status" value="1"/>
</dbReference>
<evidence type="ECO:0000259" key="12">
    <source>
        <dbReference type="Pfam" id="PF01610"/>
    </source>
</evidence>
<dbReference type="CDD" id="cd03505">
    <property type="entry name" value="Delta9-FADS-like"/>
    <property type="match status" value="1"/>
</dbReference>
<evidence type="ECO:0000256" key="1">
    <source>
        <dbReference type="ARBA" id="ARBA00004141"/>
    </source>
</evidence>
<feature type="domain" description="Fatty acid desaturase" evidence="11">
    <location>
        <begin position="17"/>
        <end position="221"/>
    </location>
</feature>
<accession>A0A426QKE0</accession>
<feature type="transmembrane region" description="Helical" evidence="10">
    <location>
        <begin position="142"/>
        <end position="165"/>
    </location>
</feature>
<dbReference type="OrthoDB" id="9768289at2"/>
<evidence type="ECO:0000256" key="7">
    <source>
        <dbReference type="ARBA" id="ARBA00023004"/>
    </source>
</evidence>
<keyword evidence="5 10" id="KW-1133">Transmembrane helix</keyword>
<evidence type="ECO:0000259" key="11">
    <source>
        <dbReference type="Pfam" id="PF00487"/>
    </source>
</evidence>
<comment type="subcellular location">
    <subcellularLocation>
        <location evidence="1">Membrane</location>
        <topology evidence="1">Multi-pass membrane protein</topology>
    </subcellularLocation>
</comment>
<dbReference type="RefSeq" id="WP_125181507.1">
    <property type="nucleotide sequence ID" value="NZ_QZMU01000001.1"/>
</dbReference>
<keyword evidence="6" id="KW-0560">Oxidoreductase</keyword>
<dbReference type="Pfam" id="PF01610">
    <property type="entry name" value="DDE_Tnp_ISL3"/>
    <property type="match status" value="1"/>
</dbReference>
<keyword evidence="3 10" id="KW-0812">Transmembrane</keyword>
<keyword evidence="9 10" id="KW-0472">Membrane</keyword>
<dbReference type="Proteomes" id="UP000287798">
    <property type="component" value="Unassembled WGS sequence"/>
</dbReference>
<name>A0A426QKE0_9GAMM</name>
<keyword evidence="14" id="KW-1185">Reference proteome</keyword>
<evidence type="ECO:0000256" key="3">
    <source>
        <dbReference type="ARBA" id="ARBA00022692"/>
    </source>
</evidence>
<dbReference type="AlphaFoldDB" id="A0A426QKE0"/>
<organism evidence="13 14">
    <name type="scientific">Thiohalobacter thiocyanaticus</name>
    <dbReference type="NCBI Taxonomy" id="585455"/>
    <lineage>
        <taxon>Bacteria</taxon>
        <taxon>Pseudomonadati</taxon>
        <taxon>Pseudomonadota</taxon>
        <taxon>Gammaproteobacteria</taxon>
        <taxon>Thiohalobacterales</taxon>
        <taxon>Thiohalobacteraceae</taxon>
        <taxon>Thiohalobacter</taxon>
    </lineage>
</organism>